<keyword evidence="1" id="KW-0812">Transmembrane</keyword>
<feature type="transmembrane region" description="Helical" evidence="1">
    <location>
        <begin position="22"/>
        <end position="41"/>
    </location>
</feature>
<feature type="transmembrane region" description="Helical" evidence="1">
    <location>
        <begin position="140"/>
        <end position="160"/>
    </location>
</feature>
<reference evidence="2 3" key="1">
    <citation type="submission" date="2019-02" db="EMBL/GenBank/DDBJ databases">
        <title>Deep-cultivation of Planctomycetes and their phenomic and genomic characterization uncovers novel biology.</title>
        <authorList>
            <person name="Wiegand S."/>
            <person name="Jogler M."/>
            <person name="Boedeker C."/>
            <person name="Pinto D."/>
            <person name="Vollmers J."/>
            <person name="Rivas-Marin E."/>
            <person name="Kohn T."/>
            <person name="Peeters S.H."/>
            <person name="Heuer A."/>
            <person name="Rast P."/>
            <person name="Oberbeckmann S."/>
            <person name="Bunk B."/>
            <person name="Jeske O."/>
            <person name="Meyerdierks A."/>
            <person name="Storesund J.E."/>
            <person name="Kallscheuer N."/>
            <person name="Luecker S."/>
            <person name="Lage O.M."/>
            <person name="Pohl T."/>
            <person name="Merkel B.J."/>
            <person name="Hornburger P."/>
            <person name="Mueller R.-W."/>
            <person name="Bruemmer F."/>
            <person name="Labrenz M."/>
            <person name="Spormann A.M."/>
            <person name="Op Den Camp H."/>
            <person name="Overmann J."/>
            <person name="Amann R."/>
            <person name="Jetten M.S.M."/>
            <person name="Mascher T."/>
            <person name="Medema M.H."/>
            <person name="Devos D.P."/>
            <person name="Kaster A.-K."/>
            <person name="Ovreas L."/>
            <person name="Rohde M."/>
            <person name="Galperin M.Y."/>
            <person name="Jogler C."/>
        </authorList>
    </citation>
    <scope>NUCLEOTIDE SEQUENCE [LARGE SCALE GENOMIC DNA]</scope>
    <source>
        <strain evidence="2 3">CA13</strain>
    </source>
</reference>
<keyword evidence="1" id="KW-0472">Membrane</keyword>
<dbReference type="Gene3D" id="1.10.3730.20">
    <property type="match status" value="1"/>
</dbReference>
<protein>
    <submittedName>
        <fullName evidence="2">4-amino-4-deoxy-L-arabinose-phosphoundecaprenol flippase subunit ArnE</fullName>
    </submittedName>
</protein>
<keyword evidence="3" id="KW-1185">Reference proteome</keyword>
<accession>A0A5C5Z1I5</accession>
<evidence type="ECO:0000313" key="3">
    <source>
        <dbReference type="Proteomes" id="UP000315010"/>
    </source>
</evidence>
<keyword evidence="1" id="KW-1133">Transmembrane helix</keyword>
<sequence>MPPAKIGKSCAMLVLPKALVFYLHRVLSFCRTLFSIIRLVLLMHATPIFSVLSFAAAAILGAIGQYLYKAGADAANGGIESFVTEPKIIGGVLCYTVVMILFVVAFRIGGSLAVLYPIYASTFIWAALIAWFAYDTPITRVHVFGWILLILGMLCMGWTAKNQVSESPSVSTEATINE</sequence>
<gene>
    <name evidence="2" type="primary">arnE</name>
    <name evidence="2" type="ORF">CA13_26880</name>
</gene>
<evidence type="ECO:0000313" key="2">
    <source>
        <dbReference type="EMBL" id="TWT81238.1"/>
    </source>
</evidence>
<proteinExistence type="predicted"/>
<name>A0A5C5Z1I5_9BACT</name>
<dbReference type="Proteomes" id="UP000315010">
    <property type="component" value="Unassembled WGS sequence"/>
</dbReference>
<comment type="caution">
    <text evidence="2">The sequence shown here is derived from an EMBL/GenBank/DDBJ whole genome shotgun (WGS) entry which is preliminary data.</text>
</comment>
<feature type="transmembrane region" description="Helical" evidence="1">
    <location>
        <begin position="113"/>
        <end position="134"/>
    </location>
</feature>
<feature type="transmembrane region" description="Helical" evidence="1">
    <location>
        <begin position="48"/>
        <end position="68"/>
    </location>
</feature>
<organism evidence="2 3">
    <name type="scientific">Novipirellula herctigrandis</name>
    <dbReference type="NCBI Taxonomy" id="2527986"/>
    <lineage>
        <taxon>Bacteria</taxon>
        <taxon>Pseudomonadati</taxon>
        <taxon>Planctomycetota</taxon>
        <taxon>Planctomycetia</taxon>
        <taxon>Pirellulales</taxon>
        <taxon>Pirellulaceae</taxon>
        <taxon>Novipirellula</taxon>
    </lineage>
</organism>
<evidence type="ECO:0000256" key="1">
    <source>
        <dbReference type="SAM" id="Phobius"/>
    </source>
</evidence>
<feature type="transmembrane region" description="Helical" evidence="1">
    <location>
        <begin position="88"/>
        <end position="106"/>
    </location>
</feature>
<dbReference type="EMBL" id="SJPJ01000001">
    <property type="protein sequence ID" value="TWT81238.1"/>
    <property type="molecule type" value="Genomic_DNA"/>
</dbReference>
<dbReference type="AlphaFoldDB" id="A0A5C5Z1I5"/>